<dbReference type="HOGENOM" id="CLU_013448_1_0_10"/>
<evidence type="ECO:0000313" key="2">
    <source>
        <dbReference type="EMBL" id="EHQ30757.1"/>
    </source>
</evidence>
<organism evidence="2 3">
    <name type="scientific">Mucilaginibacter paludis DSM 18603</name>
    <dbReference type="NCBI Taxonomy" id="714943"/>
    <lineage>
        <taxon>Bacteria</taxon>
        <taxon>Pseudomonadati</taxon>
        <taxon>Bacteroidota</taxon>
        <taxon>Sphingobacteriia</taxon>
        <taxon>Sphingobacteriales</taxon>
        <taxon>Sphingobacteriaceae</taxon>
        <taxon>Mucilaginibacter</taxon>
    </lineage>
</organism>
<feature type="chain" id="PRO_5005682736" description="Agarase" evidence="1">
    <location>
        <begin position="20"/>
        <end position="479"/>
    </location>
</feature>
<dbReference type="InterPro" id="IPR017853">
    <property type="entry name" value="GH"/>
</dbReference>
<protein>
    <recommendedName>
        <fullName evidence="4">Agarase</fullName>
    </recommendedName>
</protein>
<gene>
    <name evidence="2" type="ORF">Mucpa_6707</name>
</gene>
<keyword evidence="1" id="KW-0732">Signal</keyword>
<dbReference type="eggNOG" id="COG2273">
    <property type="taxonomic scope" value="Bacteria"/>
</dbReference>
<dbReference type="AlphaFoldDB" id="H1YDR8"/>
<name>H1YDR8_9SPHI</name>
<dbReference type="Gene3D" id="3.20.20.80">
    <property type="entry name" value="Glycosidases"/>
    <property type="match status" value="2"/>
</dbReference>
<evidence type="ECO:0000313" key="3">
    <source>
        <dbReference type="Proteomes" id="UP000002774"/>
    </source>
</evidence>
<evidence type="ECO:0008006" key="4">
    <source>
        <dbReference type="Google" id="ProtNLM"/>
    </source>
</evidence>
<keyword evidence="3" id="KW-1185">Reference proteome</keyword>
<dbReference type="Proteomes" id="UP000002774">
    <property type="component" value="Chromosome"/>
</dbReference>
<accession>H1YDR8</accession>
<dbReference type="EMBL" id="CM001403">
    <property type="protein sequence ID" value="EHQ30757.1"/>
    <property type="molecule type" value="Genomic_DNA"/>
</dbReference>
<feature type="signal peptide" evidence="1">
    <location>
        <begin position="1"/>
        <end position="19"/>
    </location>
</feature>
<evidence type="ECO:0000256" key="1">
    <source>
        <dbReference type="SAM" id="SignalP"/>
    </source>
</evidence>
<proteinExistence type="predicted"/>
<sequence length="479" mass="55100">MLRKQFILLFMLFCASTFAQTPAEYTLKVSAKISNQGSGQKPGFREWKDYPTRTLATLKNYQPTKDMQLDNYGGTTTIRADATGFFHVVKVNGRWWSVDPEGNLFIDKGMNDINIGVSDNNKAAFAIQFSDPSNWALKTTQMLRQLGFNGAGAWSSYNLLKKLDNKVKPLAYTVMLDFMGSYGKNKGAYQQSGHLGYPDNAIFVFDPGFEKYCDRYARQIRDNKNDKNLYGYFSDNELPFYKKSLDNYLSKKDKTDAGYIAAQRWLQDHQYEQTAITDQMRNEFLGFVVDRYLSIVSKAIKKYDPNHMYIGCRFNGYEKTVKQVIEAAGKYLDLISINYYDHWTPDAGDMRNWTAWSGKPFIITEWYVKGEDSGMGNYSGAGWVVKTQQDRGMFYQNFTLGLLESGNCVGWHWFKYQDNDPANKNVDPSNTDANKGILNSQYQLYTGLTEKMEELNQQVYNLIGFFETRKKNAERPVNK</sequence>
<dbReference type="STRING" id="714943.Mucpa_6707"/>
<dbReference type="SUPFAM" id="SSF51445">
    <property type="entry name" value="(Trans)glycosidases"/>
    <property type="match status" value="1"/>
</dbReference>
<reference evidence="2" key="1">
    <citation type="submission" date="2011-09" db="EMBL/GenBank/DDBJ databases">
        <title>The permanent draft genome of Mucilaginibacter paludis DSM 18603.</title>
        <authorList>
            <consortium name="US DOE Joint Genome Institute (JGI-PGF)"/>
            <person name="Lucas S."/>
            <person name="Han J."/>
            <person name="Lapidus A."/>
            <person name="Bruce D."/>
            <person name="Goodwin L."/>
            <person name="Pitluck S."/>
            <person name="Peters L."/>
            <person name="Kyrpides N."/>
            <person name="Mavromatis K."/>
            <person name="Ivanova N."/>
            <person name="Mikhailova N."/>
            <person name="Held B."/>
            <person name="Detter J.C."/>
            <person name="Tapia R."/>
            <person name="Han C."/>
            <person name="Land M."/>
            <person name="Hauser L."/>
            <person name="Markowitz V."/>
            <person name="Cheng J.-F."/>
            <person name="Hugenholtz P."/>
            <person name="Woyke T."/>
            <person name="Wu D."/>
            <person name="Tindall B."/>
            <person name="Brambilla E."/>
            <person name="Klenk H.-P."/>
            <person name="Eisen J.A."/>
        </authorList>
    </citation>
    <scope>NUCLEOTIDE SEQUENCE [LARGE SCALE GENOMIC DNA]</scope>
    <source>
        <strain evidence="2">DSM 18603</strain>
    </source>
</reference>